<dbReference type="Gene3D" id="1.20.58.1690">
    <property type="match status" value="1"/>
</dbReference>
<evidence type="ECO:0000313" key="4">
    <source>
        <dbReference type="Proteomes" id="UP000005475"/>
    </source>
</evidence>
<accession>A0AAN3D5N3</accession>
<proteinExistence type="predicted"/>
<feature type="domain" description="YARHG" evidence="2">
    <location>
        <begin position="51"/>
        <end position="148"/>
    </location>
</feature>
<dbReference type="AlphaFoldDB" id="A0AAN3D5N3"/>
<dbReference type="Pfam" id="PF11369">
    <property type="entry name" value="DUF3160"/>
    <property type="match status" value="1"/>
</dbReference>
<dbReference type="SMART" id="SM01325">
    <property type="entry name" value="DUF3160"/>
    <property type="match status" value="1"/>
</dbReference>
<protein>
    <recommendedName>
        <fullName evidence="2">YARHG domain-containing protein</fullName>
    </recommendedName>
</protein>
<name>A0AAN3D5N3_BACO1</name>
<evidence type="ECO:0000259" key="2">
    <source>
        <dbReference type="SMART" id="SM01324"/>
    </source>
</evidence>
<dbReference type="Proteomes" id="UP000005475">
    <property type="component" value="Unassembled WGS sequence"/>
</dbReference>
<dbReference type="InterPro" id="IPR025582">
    <property type="entry name" value="YARHG_dom"/>
</dbReference>
<feature type="signal peptide" evidence="1">
    <location>
        <begin position="1"/>
        <end position="23"/>
    </location>
</feature>
<dbReference type="PROSITE" id="PS51257">
    <property type="entry name" value="PROKAR_LIPOPROTEIN"/>
    <property type="match status" value="1"/>
</dbReference>
<reference evidence="4" key="2">
    <citation type="submission" date="2007-04" db="EMBL/GenBank/DDBJ databases">
        <title>Draft genome sequence of Bacteroides ovatus (ATCC 8483).</title>
        <authorList>
            <person name="Sudarsanam P."/>
            <person name="Ley R."/>
            <person name="Guruge J."/>
            <person name="Turnbaugh P.J."/>
            <person name="Mahowald M."/>
            <person name="Liep D."/>
            <person name="Gordon J."/>
        </authorList>
    </citation>
    <scope>NUCLEOTIDE SEQUENCE [LARGE SCALE GENOMIC DNA]</scope>
    <source>
        <strain evidence="4">ATCC 8483 / DSM 1896 / JCM 5824 / BCRC 10623 / CCUG 4943 / NCTC 11153</strain>
    </source>
</reference>
<organism evidence="3 4">
    <name type="scientific">Bacteroides ovatus (strain ATCC 8483 / DSM 1896 / JCM 5824 / BCRC 10623 / CCUG 4943 / NCTC 11153)</name>
    <dbReference type="NCBI Taxonomy" id="411476"/>
    <lineage>
        <taxon>Bacteria</taxon>
        <taxon>Pseudomonadati</taxon>
        <taxon>Bacteroidota</taxon>
        <taxon>Bacteroidia</taxon>
        <taxon>Bacteroidales</taxon>
        <taxon>Bacteroidaceae</taxon>
        <taxon>Bacteroides</taxon>
    </lineage>
</organism>
<evidence type="ECO:0000313" key="3">
    <source>
        <dbReference type="EMBL" id="EDO09622.1"/>
    </source>
</evidence>
<dbReference type="InterPro" id="IPR022601">
    <property type="entry name" value="DUF3160"/>
</dbReference>
<reference evidence="3 4" key="1">
    <citation type="submission" date="2007-03" db="EMBL/GenBank/DDBJ databases">
        <authorList>
            <person name="Fulton L."/>
            <person name="Clifton S."/>
            <person name="Fulton B."/>
            <person name="Xu J."/>
            <person name="Minx P."/>
            <person name="Pepin K.H."/>
            <person name="Johnson M."/>
            <person name="Thiruvilangam P."/>
            <person name="Bhonagiri V."/>
            <person name="Nash W.E."/>
            <person name="Mardis E.R."/>
            <person name="Wilson R.K."/>
        </authorList>
    </citation>
    <scope>NUCLEOTIDE SEQUENCE [LARGE SCALE GENOMIC DNA]</scope>
    <source>
        <strain evidence="4">ATCC 8483 / DSM 1896 / JCM 5824 / BCRC 10623 / CCUG 4943 / NCTC 11153</strain>
    </source>
</reference>
<dbReference type="InterPro" id="IPR038434">
    <property type="entry name" value="YARHG_sf"/>
</dbReference>
<dbReference type="SMART" id="SM01324">
    <property type="entry name" value="YARHG"/>
    <property type="match status" value="1"/>
</dbReference>
<comment type="caution">
    <text evidence="3">The sequence shown here is derived from an EMBL/GenBank/DDBJ whole genome shotgun (WGS) entry which is preliminary data.</text>
</comment>
<dbReference type="EMBL" id="AAXF02000054">
    <property type="protein sequence ID" value="EDO09622.1"/>
    <property type="molecule type" value="Genomic_DNA"/>
</dbReference>
<sequence>MAIYRIMKNMRRLLLLSCTLVLILCGCKNKNKNTSTALAQDTVTTATSLLTDTVLPQSIDLKQDIGRYSFQELRLLRSYPYAIHGYHFMEADINAFFSANTKWYNDLVWKLWDESEANGENKFPENYDEVKLTAEEKAFVERIDARMAEMRQQQFTQRDSYYLGNANNIVNLFQFKDIDEALLAKLQQNNFAITEGSNLQLFHAYEENDYRQVPNFITTDLYLQAFHMYFSYVLKSLEKQHIIPTLERLCLSLNATCISISRQTEDESLKDMAEYAATFYAIPYYLLTKETPNLPAKYQKAYQQEIEHINAQEDDFSEFLSYKEAYFPYSLFKPRGHYTREPQLQAYFQAMMWLQTACFCREQQEQLKQAIFQATVLSTYKDMAETPLMELYQRVYTPLTFLMGETDNLSLLDIAQILKKNKAEYTEDALTPVQIEKVNQALIELAKSKNRIKPKIEISCRDKINFMPQRYLADNEVLQELVDVTPNSKRAYPKGLDVFAAFGVNSAETLLTDFYKEPGNWNQYTGELQKLKDKFKASQPAQVSVYELWMKSLFTMQKTDKSQPGFMQTPEWGYKNLNTALASWAELKHDAILYGEQPMAAECGGAGPPDPIVVGYVEPNLPFWKKMSGILQATQLVLQQSNCLTDDLKGKTEQLQDYVSFLIQVTEKELRGEKLTEQEYRTLEYMGSSIEYFTLSVLDPDLHLDNWSLVQGPDKSIAVVADIYTRNVSGCDKNGVLHVATGNANNIYVVVEIEGNLYLTRGATFSYYEFVQPLDTRLTDEEWQKMLEEKKAPAVPEWMKKILLEKEPKVDDRVFYSSGC</sequence>
<gene>
    <name evidence="3" type="ORF">BACOVA_05485</name>
</gene>
<keyword evidence="1" id="KW-0732">Signal</keyword>
<evidence type="ECO:0000256" key="1">
    <source>
        <dbReference type="SAM" id="SignalP"/>
    </source>
</evidence>
<feature type="chain" id="PRO_5042840597" description="YARHG domain-containing protein" evidence="1">
    <location>
        <begin position="24"/>
        <end position="820"/>
    </location>
</feature>
<dbReference type="Pfam" id="PF13308">
    <property type="entry name" value="YARHG"/>
    <property type="match status" value="1"/>
</dbReference>